<feature type="transmembrane region" description="Helical" evidence="2">
    <location>
        <begin position="199"/>
        <end position="220"/>
    </location>
</feature>
<sequence length="386" mass="42786">MTMQDSRTQASRTVVVGVLADPVAAPAEVAQQLEEDLPGLLSDQETGREWRVEVRRERLPSGDIRDFKMMDLATERKRQRGWDFAVCVTDLPMVSGRQPVVADASDGRDVAVVSLPAFGAMALRRRVRGVVAQLIADMRGEGTPDEGTEEHRRRRVGALSGAFRRTTPKQDGIDLRIVATRGRLRLLVGMVRDNRPWRLVSGLRGALVGAFAFSAFYLINTTVWQLAVTMSVWQRVAVVLGSITVMLTWLIVYHHLWERTRDRPAQERERMVLFNASTVLTLGIGLACGYVALFVLNLIAALILFTSEVFGQYAGPGHGLPEYLMVVLVATAAATVAGAIGSGFESEESVREAAYSYRERERREALRRSRAPETDQETSDDTTRDA</sequence>
<feature type="transmembrane region" description="Helical" evidence="2">
    <location>
        <begin position="323"/>
        <end position="344"/>
    </location>
</feature>
<evidence type="ECO:0000313" key="4">
    <source>
        <dbReference type="Proteomes" id="UP000245639"/>
    </source>
</evidence>
<dbReference type="Proteomes" id="UP000245639">
    <property type="component" value="Unassembled WGS sequence"/>
</dbReference>
<keyword evidence="2" id="KW-1133">Transmembrane helix</keyword>
<reference evidence="3 4" key="1">
    <citation type="submission" date="2018-04" db="EMBL/GenBank/DDBJ databases">
        <title>Genomic Encyclopedia of Type Strains, Phase IV (KMG-IV): sequencing the most valuable type-strain genomes for metagenomic binning, comparative biology and taxonomic classification.</title>
        <authorList>
            <person name="Goeker M."/>
        </authorList>
    </citation>
    <scope>NUCLEOTIDE SEQUENCE [LARGE SCALE GENOMIC DNA]</scope>
    <source>
        <strain evidence="3 4">DSM 45771</strain>
    </source>
</reference>
<feature type="transmembrane region" description="Helical" evidence="2">
    <location>
        <begin position="232"/>
        <end position="252"/>
    </location>
</feature>
<organism evidence="3 4">
    <name type="scientific">Actinomycetospora cinnamomea</name>
    <dbReference type="NCBI Taxonomy" id="663609"/>
    <lineage>
        <taxon>Bacteria</taxon>
        <taxon>Bacillati</taxon>
        <taxon>Actinomycetota</taxon>
        <taxon>Actinomycetes</taxon>
        <taxon>Pseudonocardiales</taxon>
        <taxon>Pseudonocardiaceae</taxon>
        <taxon>Actinomycetospora</taxon>
    </lineage>
</organism>
<keyword evidence="4" id="KW-1185">Reference proteome</keyword>
<comment type="caution">
    <text evidence="3">The sequence shown here is derived from an EMBL/GenBank/DDBJ whole genome shotgun (WGS) entry which is preliminary data.</text>
</comment>
<dbReference type="AlphaFoldDB" id="A0A2U1EBE2"/>
<feature type="transmembrane region" description="Helical" evidence="2">
    <location>
        <begin position="272"/>
        <end position="303"/>
    </location>
</feature>
<name>A0A2U1EBE2_9PSEU</name>
<gene>
    <name evidence="3" type="ORF">C8D89_1253</name>
</gene>
<evidence type="ECO:0000256" key="1">
    <source>
        <dbReference type="SAM" id="MobiDB-lite"/>
    </source>
</evidence>
<keyword evidence="2" id="KW-0472">Membrane</keyword>
<keyword evidence="2" id="KW-0812">Transmembrane</keyword>
<evidence type="ECO:0000313" key="3">
    <source>
        <dbReference type="EMBL" id="PVY97261.1"/>
    </source>
</evidence>
<feature type="compositionally biased region" description="Basic and acidic residues" evidence="1">
    <location>
        <begin position="358"/>
        <end position="373"/>
    </location>
</feature>
<protein>
    <submittedName>
        <fullName evidence="3">Uncharacterized protein</fullName>
    </submittedName>
</protein>
<evidence type="ECO:0000256" key="2">
    <source>
        <dbReference type="SAM" id="Phobius"/>
    </source>
</evidence>
<feature type="region of interest" description="Disordered" evidence="1">
    <location>
        <begin position="358"/>
        <end position="386"/>
    </location>
</feature>
<proteinExistence type="predicted"/>
<dbReference type="EMBL" id="QEKW01000025">
    <property type="protein sequence ID" value="PVY97261.1"/>
    <property type="molecule type" value="Genomic_DNA"/>
</dbReference>
<accession>A0A2U1EBE2</accession>